<dbReference type="Pfam" id="PF04464">
    <property type="entry name" value="Glyphos_transf"/>
    <property type="match status" value="1"/>
</dbReference>
<name>A0A3N0B0G6_9ACTN</name>
<dbReference type="RefSeq" id="WP_123192809.1">
    <property type="nucleotide sequence ID" value="NZ_QICD01000027.1"/>
</dbReference>
<comment type="subcellular location">
    <subcellularLocation>
        <location evidence="1">Cell membrane</location>
        <topology evidence="1">Peripheral membrane protein</topology>
    </subcellularLocation>
</comment>
<dbReference type="InterPro" id="IPR051612">
    <property type="entry name" value="Teichoic_Acid_Biosynth"/>
</dbReference>
<gene>
    <name evidence="7" type="ORF">DMP08_10325</name>
</gene>
<keyword evidence="8" id="KW-1185">Reference proteome</keyword>
<dbReference type="InterPro" id="IPR043149">
    <property type="entry name" value="TagF_N"/>
</dbReference>
<keyword evidence="4 7" id="KW-0808">Transferase</keyword>
<proteinExistence type="inferred from homology"/>
<evidence type="ECO:0000256" key="1">
    <source>
        <dbReference type="ARBA" id="ARBA00004202"/>
    </source>
</evidence>
<dbReference type="InterPro" id="IPR007554">
    <property type="entry name" value="Glycerophosphate_synth"/>
</dbReference>
<accession>A0A3N0B0G6</accession>
<keyword evidence="6" id="KW-0472">Membrane</keyword>
<evidence type="ECO:0000256" key="6">
    <source>
        <dbReference type="ARBA" id="ARBA00023136"/>
    </source>
</evidence>
<dbReference type="PANTHER" id="PTHR37316:SF2">
    <property type="entry name" value="TEICHOIC ACID RIBITOL-PHOSPHATE POLYMERASE TARK"/>
    <property type="match status" value="1"/>
</dbReference>
<evidence type="ECO:0000313" key="7">
    <source>
        <dbReference type="EMBL" id="RNL40418.1"/>
    </source>
</evidence>
<dbReference type="SUPFAM" id="SSF53756">
    <property type="entry name" value="UDP-Glycosyltransferase/glycogen phosphorylase"/>
    <property type="match status" value="1"/>
</dbReference>
<dbReference type="GO" id="GO:0005886">
    <property type="term" value="C:plasma membrane"/>
    <property type="evidence" value="ECO:0007669"/>
    <property type="project" value="UniProtKB-SubCell"/>
</dbReference>
<dbReference type="AlphaFoldDB" id="A0A3N0B0G6"/>
<comment type="similarity">
    <text evidence="2">Belongs to the CDP-glycerol glycerophosphotransferase family.</text>
</comment>
<organism evidence="7 8">
    <name type="scientific">Paraeggerthella hongkongensis</name>
    <dbReference type="NCBI Taxonomy" id="230658"/>
    <lineage>
        <taxon>Bacteria</taxon>
        <taxon>Bacillati</taxon>
        <taxon>Actinomycetota</taxon>
        <taxon>Coriobacteriia</taxon>
        <taxon>Eggerthellales</taxon>
        <taxon>Eggerthellaceae</taxon>
        <taxon>Paraeggerthella</taxon>
    </lineage>
</organism>
<comment type="caution">
    <text evidence="7">The sequence shown here is derived from an EMBL/GenBank/DDBJ whole genome shotgun (WGS) entry which is preliminary data.</text>
</comment>
<dbReference type="Proteomes" id="UP000278632">
    <property type="component" value="Unassembled WGS sequence"/>
</dbReference>
<dbReference type="EMBL" id="QICD01000027">
    <property type="protein sequence ID" value="RNL40418.1"/>
    <property type="molecule type" value="Genomic_DNA"/>
</dbReference>
<reference evidence="8" key="1">
    <citation type="submission" date="2018-05" db="EMBL/GenBank/DDBJ databases">
        <title>Genome Sequencing of selected type strains of the family Eggerthellaceae.</title>
        <authorList>
            <person name="Danylec N."/>
            <person name="Stoll D.A."/>
            <person name="Doetsch A."/>
            <person name="Huch M."/>
        </authorList>
    </citation>
    <scope>NUCLEOTIDE SEQUENCE [LARGE SCALE GENOMIC DNA]</scope>
    <source>
        <strain evidence="8">DSM 16106</strain>
    </source>
</reference>
<evidence type="ECO:0000256" key="3">
    <source>
        <dbReference type="ARBA" id="ARBA00022475"/>
    </source>
</evidence>
<dbReference type="Gene3D" id="3.40.50.12580">
    <property type="match status" value="1"/>
</dbReference>
<dbReference type="GO" id="GO:0019350">
    <property type="term" value="P:teichoic acid biosynthetic process"/>
    <property type="evidence" value="ECO:0007669"/>
    <property type="project" value="UniProtKB-KW"/>
</dbReference>
<dbReference type="InterPro" id="IPR043148">
    <property type="entry name" value="TagF_C"/>
</dbReference>
<evidence type="ECO:0000256" key="2">
    <source>
        <dbReference type="ARBA" id="ARBA00010488"/>
    </source>
</evidence>
<sequence>MSDVSAQRKSAASGAKDIAKGFVKDVTLGLLLPFAYARAAKDPVDPRKVVFLESKQQEVPDSFRLLMDRLDADPRFDVLYVSLGQHRVSRMQYLANCADALRQIATARCVFLNDASDVVSCVALRPETRVVQLWHACGAFKKWGMSTADLEFGGSREQILRHPFYGNLSLVTVSSPEVAWAYAEAMVLEGRQEIIRPLGVSRTDVFFDEAFLSEARLRVRKAVPRMQDKKVMLYAPTFRGRVSKALGPDRLDVEAFREAFGDEWVLLVKHHPFVKERPAIPTGCASFAFDVSDSVMIEDALIAADVCISDYSSLVFEYSLFERPMVFFAYDKEEYDDWRGFYYEYEDLTPGPVFCENEPMIEYLQHIEQRFDKERVAQFRQRFMSACDGHATDRIIQAVLDDSL</sequence>
<keyword evidence="3" id="KW-1003">Cell membrane</keyword>
<evidence type="ECO:0000256" key="4">
    <source>
        <dbReference type="ARBA" id="ARBA00022679"/>
    </source>
</evidence>
<evidence type="ECO:0000256" key="5">
    <source>
        <dbReference type="ARBA" id="ARBA00022944"/>
    </source>
</evidence>
<dbReference type="PANTHER" id="PTHR37316">
    <property type="entry name" value="TEICHOIC ACID GLYCEROL-PHOSPHATE PRIMASE"/>
    <property type="match status" value="1"/>
</dbReference>
<evidence type="ECO:0000313" key="8">
    <source>
        <dbReference type="Proteomes" id="UP000278632"/>
    </source>
</evidence>
<dbReference type="OrthoDB" id="8549922at2"/>
<protein>
    <submittedName>
        <fullName evidence="7">Glycosyl transferase family 2</fullName>
    </submittedName>
</protein>
<dbReference type="Gene3D" id="3.40.50.11820">
    <property type="match status" value="1"/>
</dbReference>
<keyword evidence="5" id="KW-0777">Teichoic acid biosynthesis</keyword>
<dbReference type="GO" id="GO:0047355">
    <property type="term" value="F:CDP-glycerol glycerophosphotransferase activity"/>
    <property type="evidence" value="ECO:0007669"/>
    <property type="project" value="InterPro"/>
</dbReference>